<reference evidence="2" key="2">
    <citation type="submission" date="2010-03" db="EMBL/GenBank/DDBJ databases">
        <title>The genome sequence of Coccidioides posadasii strain Silveira.</title>
        <authorList>
            <consortium name="The Broad Institute Genome Sequencing Center for Infectious Disease"/>
            <person name="Neafsey D."/>
            <person name="Orbach M."/>
            <person name="Henn M.R."/>
            <person name="Cole G.T."/>
            <person name="Galgiani J."/>
            <person name="Gardner M.J."/>
            <person name="Kirkland T.N."/>
            <person name="Taylor J.W."/>
            <person name="Young S.K."/>
            <person name="Zeng Q."/>
            <person name="Koehrsen M."/>
            <person name="Alvarado L."/>
            <person name="Berlin A."/>
            <person name="Borenstein D."/>
            <person name="Chapman S.B."/>
            <person name="Chen Z."/>
            <person name="Engels R."/>
            <person name="Freedman E."/>
            <person name="Gellesch M."/>
            <person name="Goldberg J."/>
            <person name="Griggs A."/>
            <person name="Gujja S."/>
            <person name="Heilman E."/>
            <person name="Heiman D."/>
            <person name="Howarth C."/>
            <person name="Jen D."/>
            <person name="Larson L."/>
            <person name="Mehta T."/>
            <person name="Neiman D."/>
            <person name="Park D."/>
            <person name="Pearson M."/>
            <person name="Richards J."/>
            <person name="Roberts A."/>
            <person name="Saif S."/>
            <person name="Shea T."/>
            <person name="Shenoy N."/>
            <person name="Sisk P."/>
            <person name="Stolte C."/>
            <person name="Sykes S."/>
            <person name="Walk T."/>
            <person name="White J."/>
            <person name="Yandava C."/>
            <person name="Haas B."/>
            <person name="Nusbaum C."/>
            <person name="Birren B."/>
        </authorList>
    </citation>
    <scope>NUCLEOTIDE SEQUENCE [LARGE SCALE GENOMIC DNA]</scope>
    <source>
        <strain evidence="2">RMSCC 757 / Silveira</strain>
    </source>
</reference>
<protein>
    <submittedName>
        <fullName evidence="1">Uncharacterized protein</fullName>
    </submittedName>
</protein>
<dbReference type="VEuPathDB" id="FungiDB:CPSG_03340"/>
<gene>
    <name evidence="1" type="ORF">CPSG_03340</name>
</gene>
<dbReference type="VEuPathDB" id="FungiDB:D8B26_003398"/>
<reference evidence="2" key="1">
    <citation type="journal article" date="2010" name="Genome Res.">
        <title>Population genomic sequencing of Coccidioides fungi reveals recent hybridization and transposon control.</title>
        <authorList>
            <person name="Neafsey D.E."/>
            <person name="Barker B.M."/>
            <person name="Sharpton T.J."/>
            <person name="Stajich J.E."/>
            <person name="Park D.J."/>
            <person name="Whiston E."/>
            <person name="Hung C.-Y."/>
            <person name="McMahan C."/>
            <person name="White J."/>
            <person name="Sykes S."/>
            <person name="Heiman D."/>
            <person name="Young S."/>
            <person name="Zeng Q."/>
            <person name="Abouelleil A."/>
            <person name="Aftuck L."/>
            <person name="Bessette D."/>
            <person name="Brown A."/>
            <person name="FitzGerald M."/>
            <person name="Lui A."/>
            <person name="Macdonald J.P."/>
            <person name="Priest M."/>
            <person name="Orbach M.J."/>
            <person name="Galgiani J.N."/>
            <person name="Kirkland T.N."/>
            <person name="Cole G.T."/>
            <person name="Birren B.W."/>
            <person name="Henn M.R."/>
            <person name="Taylor J.W."/>
            <person name="Rounsley S.D."/>
        </authorList>
    </citation>
    <scope>NUCLEOTIDE SEQUENCE [LARGE SCALE GENOMIC DNA]</scope>
    <source>
        <strain evidence="2">RMSCC 757 / Silveira</strain>
    </source>
</reference>
<evidence type="ECO:0000313" key="2">
    <source>
        <dbReference type="Proteomes" id="UP000002497"/>
    </source>
</evidence>
<dbReference type="HOGENOM" id="CLU_1555110_0_0_1"/>
<sequence length="172" mass="18426">MPWLLSIFDQSGRESGPVGSSLVDAMPILITQALDLVARTITSILEAGGHRHGFIGVYAVTLLGGNRETNDADLIVDTLPAMIQTELLREDGRFQLKGSNKLIFVLGEYSGIEPINVKILQGGADQQTDVIHIAPSAVQAVRTSSKIPILHPSALLLTKVRDGCSMFNPSVP</sequence>
<keyword evidence="2" id="KW-1185">Reference proteome</keyword>
<dbReference type="EMBL" id="GL636489">
    <property type="protein sequence ID" value="EFW20165.1"/>
    <property type="molecule type" value="Genomic_DNA"/>
</dbReference>
<dbReference type="STRING" id="443226.E9CZR2"/>
<evidence type="ECO:0000313" key="1">
    <source>
        <dbReference type="EMBL" id="EFW20165.1"/>
    </source>
</evidence>
<name>E9CZR2_COCPS</name>
<proteinExistence type="predicted"/>
<accession>E9CZR2</accession>
<dbReference type="Proteomes" id="UP000002497">
    <property type="component" value="Unassembled WGS sequence"/>
</dbReference>
<dbReference type="OrthoDB" id="10066232at2759"/>
<dbReference type="AlphaFoldDB" id="E9CZR2"/>
<organism evidence="2">
    <name type="scientific">Coccidioides posadasii (strain RMSCC 757 / Silveira)</name>
    <name type="common">Valley fever fungus</name>
    <dbReference type="NCBI Taxonomy" id="443226"/>
    <lineage>
        <taxon>Eukaryota</taxon>
        <taxon>Fungi</taxon>
        <taxon>Dikarya</taxon>
        <taxon>Ascomycota</taxon>
        <taxon>Pezizomycotina</taxon>
        <taxon>Eurotiomycetes</taxon>
        <taxon>Eurotiomycetidae</taxon>
        <taxon>Onygenales</taxon>
        <taxon>Onygenaceae</taxon>
        <taxon>Coccidioides</taxon>
    </lineage>
</organism>